<comment type="caution">
    <text evidence="14">The sequence shown here is derived from an EMBL/GenBank/DDBJ whole genome shotgun (WGS) entry which is preliminary data.</text>
</comment>
<reference evidence="14" key="1">
    <citation type="submission" date="2022-12" db="EMBL/GenBank/DDBJ databases">
        <title>Draft genome assemblies for two species of Escallonia (Escalloniales).</title>
        <authorList>
            <person name="Chanderbali A."/>
            <person name="Dervinis C."/>
            <person name="Anghel I."/>
            <person name="Soltis D."/>
            <person name="Soltis P."/>
            <person name="Zapata F."/>
        </authorList>
    </citation>
    <scope>NUCLEOTIDE SEQUENCE</scope>
    <source>
        <strain evidence="14">UCBG92.1500</strain>
        <tissue evidence="14">Leaf</tissue>
    </source>
</reference>
<feature type="domain" description="DNA2/NAM7 helicase-like C-terminal" evidence="12">
    <location>
        <begin position="606"/>
        <end position="810"/>
    </location>
</feature>
<dbReference type="GO" id="GO:0005524">
    <property type="term" value="F:ATP binding"/>
    <property type="evidence" value="ECO:0007669"/>
    <property type="project" value="UniProtKB-KW"/>
</dbReference>
<proteinExistence type="inferred from homology"/>
<dbReference type="GO" id="GO:0031047">
    <property type="term" value="P:regulatory ncRNA-mediated gene silencing"/>
    <property type="evidence" value="ECO:0007669"/>
    <property type="project" value="UniProtKB-KW"/>
</dbReference>
<feature type="domain" description="Helicase MOV-10-like beta-barrel" evidence="13">
    <location>
        <begin position="279"/>
        <end position="362"/>
    </location>
</feature>
<evidence type="ECO:0000259" key="12">
    <source>
        <dbReference type="Pfam" id="PF13087"/>
    </source>
</evidence>
<feature type="domain" description="DNA2/NAM7 helicase helicase" evidence="11">
    <location>
        <begin position="526"/>
        <end position="597"/>
    </location>
</feature>
<protein>
    <recommendedName>
        <fullName evidence="3">RNA helicase</fullName>
        <ecNumber evidence="3">3.6.4.13</ecNumber>
    </recommendedName>
</protein>
<dbReference type="InterPro" id="IPR047187">
    <property type="entry name" value="SF1_C_Upf1"/>
</dbReference>
<evidence type="ECO:0000256" key="7">
    <source>
        <dbReference type="ARBA" id="ARBA00022806"/>
    </source>
</evidence>
<keyword evidence="15" id="KW-1185">Reference proteome</keyword>
<keyword evidence="6" id="KW-0378">Hydrolase</keyword>
<evidence type="ECO:0000256" key="5">
    <source>
        <dbReference type="ARBA" id="ARBA00022741"/>
    </source>
</evidence>
<name>A0AA88R3Q2_9ASTE</name>
<dbReference type="GO" id="GO:0016787">
    <property type="term" value="F:hydrolase activity"/>
    <property type="evidence" value="ECO:0007669"/>
    <property type="project" value="UniProtKB-KW"/>
</dbReference>
<dbReference type="CDD" id="cd18038">
    <property type="entry name" value="DEXXQc_Helz-like"/>
    <property type="match status" value="1"/>
</dbReference>
<feature type="domain" description="DNA2/NAM7 helicase helicase" evidence="11">
    <location>
        <begin position="410"/>
        <end position="497"/>
    </location>
</feature>
<dbReference type="InterPro" id="IPR049080">
    <property type="entry name" value="MOV-10-like_beta-barrel"/>
</dbReference>
<dbReference type="InterPro" id="IPR027417">
    <property type="entry name" value="P-loop_NTPase"/>
</dbReference>
<evidence type="ECO:0000313" key="14">
    <source>
        <dbReference type="EMBL" id="KAK2980622.1"/>
    </source>
</evidence>
<dbReference type="GO" id="GO:0003723">
    <property type="term" value="F:RNA binding"/>
    <property type="evidence" value="ECO:0007669"/>
    <property type="project" value="InterPro"/>
</dbReference>
<keyword evidence="4" id="KW-0963">Cytoplasm</keyword>
<evidence type="ECO:0000256" key="1">
    <source>
        <dbReference type="ARBA" id="ARBA00004496"/>
    </source>
</evidence>
<dbReference type="Pfam" id="PF13087">
    <property type="entry name" value="AAA_12"/>
    <property type="match status" value="1"/>
</dbReference>
<dbReference type="FunFam" id="3.40.50.300:FF:001295">
    <property type="entry name" value="Probable RNA helicase SDE3"/>
    <property type="match status" value="1"/>
</dbReference>
<evidence type="ECO:0000259" key="13">
    <source>
        <dbReference type="Pfam" id="PF21634"/>
    </source>
</evidence>
<dbReference type="PANTHER" id="PTHR45418:SF1">
    <property type="entry name" value="CANCER_TESTIS ANTIGEN 55"/>
    <property type="match status" value="1"/>
</dbReference>
<comment type="similarity">
    <text evidence="2">Belongs to the DNA2/NAM7 helicase family. SDE3 subfamily.</text>
</comment>
<evidence type="ECO:0000256" key="4">
    <source>
        <dbReference type="ARBA" id="ARBA00022490"/>
    </source>
</evidence>
<evidence type="ECO:0000256" key="2">
    <source>
        <dbReference type="ARBA" id="ARBA00005601"/>
    </source>
</evidence>
<evidence type="ECO:0000313" key="15">
    <source>
        <dbReference type="Proteomes" id="UP001187471"/>
    </source>
</evidence>
<keyword evidence="9" id="KW-0943">RNA-mediated gene silencing</keyword>
<keyword evidence="5" id="KW-0547">Nucleotide-binding</keyword>
<dbReference type="FunFam" id="3.40.50.300:FF:001468">
    <property type="entry name" value="Probable RNA helicase SDE3"/>
    <property type="match status" value="1"/>
</dbReference>
<dbReference type="EC" id="3.6.4.13" evidence="3"/>
<sequence>MGSVAGEECSVIGDKEDIGFIDYENDNSICNHNIHAEGPVIVSNPFPFEGGKPRSGVKGETVVEPITIENTTADPVELWSVQLYDPKPEGSFTLSVMKPPSADSDVEYIRSFLELSSLEDRVLRPHETITIWLLCKPTELGMHRTAIHFSIGDERLERVALLIAEDKISQSMASDKPYYRRRNKQQLVLDTCSAAGFVRGSRPAKPHNRSFKNWLSEYRIPSDIRELIENKQAPDAIIEGLTKRSYVSYFKTLVIMEEIKLELTVTVWVLLIQEDMRSYDMECVCMRSKGQFLTLEVPGLAEKRPSLVCGDYIFAKLANENDSDIRPFQGFIHRVEADEICLKFERQFHVRHRADNLYNVQFTYNRLNMRRMYQAIEAAERLETEFLFPFECFKRRKIQPIQVVPISCTLNEEQVSSVEMILGCKGGPPYVIHGPPGTGKTVTVVEAVLQLYSTRRNARILVCTPSNSAADHLLEKLLSGKAVNVEKKDILRLNAVTRALEDMKPEYVDFCYVVDNMFQSPGLQGLMRYRIIISTYTSSCVLYAEGIKRGHFSHIFMDEAGQASEPETMIPLSQLCRRDTVVVLAGDPMQLGPVIYSTGAEQYGLGKSYLERLFDCKFYDKGDANYVTKLVRSYRCHPEILYLPSELFYQGELISCKDDDRSSSMTSLDLLPNKDFPVLFIGIQGCDQREGSNPSWFNRIEASKVVEILRNLIENHGFREEDIGVITPYRQQVVKIKKALENFEWSDITVGSVEQFQGQEREVIIISTVRSTVKHNDFDRNHCLGFLSNYRRFNVAITRAKSLLIVVGNPHIICQDLYWNKLLWRCVDNNSYKGCFLPNRQEMLEEEVSQDAYLDQAGEANFSSSHATEWGEVGNQIEESQNPVTDTELGQVAYQFEETQNPVKDEDEWSDGWK</sequence>
<dbReference type="Pfam" id="PF21634">
    <property type="entry name" value="MOV-10_beta-barrel"/>
    <property type="match status" value="1"/>
</dbReference>
<dbReference type="EMBL" id="JAVXUO010001613">
    <property type="protein sequence ID" value="KAK2980622.1"/>
    <property type="molecule type" value="Genomic_DNA"/>
</dbReference>
<accession>A0AA88R3Q2</accession>
<comment type="catalytic activity">
    <reaction evidence="10">
        <text>ATP + H2O = ADP + phosphate + H(+)</text>
        <dbReference type="Rhea" id="RHEA:13065"/>
        <dbReference type="ChEBI" id="CHEBI:15377"/>
        <dbReference type="ChEBI" id="CHEBI:15378"/>
        <dbReference type="ChEBI" id="CHEBI:30616"/>
        <dbReference type="ChEBI" id="CHEBI:43474"/>
        <dbReference type="ChEBI" id="CHEBI:456216"/>
        <dbReference type="EC" id="3.6.4.13"/>
    </reaction>
</comment>
<keyword evidence="8" id="KW-0067">ATP-binding</keyword>
<gene>
    <name evidence="14" type="ORF">RJ640_011430</name>
</gene>
<dbReference type="GO" id="GO:0032574">
    <property type="term" value="F:5'-3' RNA helicase activity"/>
    <property type="evidence" value="ECO:0007669"/>
    <property type="project" value="InterPro"/>
</dbReference>
<dbReference type="InterPro" id="IPR026122">
    <property type="entry name" value="MOV-10/SDE3_DEXXQ/H-box"/>
</dbReference>
<dbReference type="Proteomes" id="UP001187471">
    <property type="component" value="Unassembled WGS sequence"/>
</dbReference>
<dbReference type="Gene3D" id="3.40.50.300">
    <property type="entry name" value="P-loop containing nucleotide triphosphate hydrolases"/>
    <property type="match status" value="3"/>
</dbReference>
<evidence type="ECO:0000259" key="11">
    <source>
        <dbReference type="Pfam" id="PF13086"/>
    </source>
</evidence>
<evidence type="ECO:0000256" key="9">
    <source>
        <dbReference type="ARBA" id="ARBA00023158"/>
    </source>
</evidence>
<dbReference type="InterPro" id="IPR041677">
    <property type="entry name" value="DNA2/NAM7_AAA_11"/>
</dbReference>
<dbReference type="Pfam" id="PF13086">
    <property type="entry name" value="AAA_11"/>
    <property type="match status" value="2"/>
</dbReference>
<keyword evidence="7" id="KW-0347">Helicase</keyword>
<organism evidence="14 15">
    <name type="scientific">Escallonia rubra</name>
    <dbReference type="NCBI Taxonomy" id="112253"/>
    <lineage>
        <taxon>Eukaryota</taxon>
        <taxon>Viridiplantae</taxon>
        <taxon>Streptophyta</taxon>
        <taxon>Embryophyta</taxon>
        <taxon>Tracheophyta</taxon>
        <taxon>Spermatophyta</taxon>
        <taxon>Magnoliopsida</taxon>
        <taxon>eudicotyledons</taxon>
        <taxon>Gunneridae</taxon>
        <taxon>Pentapetalae</taxon>
        <taxon>asterids</taxon>
        <taxon>campanulids</taxon>
        <taxon>Escalloniales</taxon>
        <taxon>Escalloniaceae</taxon>
        <taxon>Escallonia</taxon>
    </lineage>
</organism>
<comment type="subcellular location">
    <subcellularLocation>
        <location evidence="1">Cytoplasm</location>
    </subcellularLocation>
</comment>
<evidence type="ECO:0000256" key="10">
    <source>
        <dbReference type="ARBA" id="ARBA00047984"/>
    </source>
</evidence>
<evidence type="ECO:0000256" key="8">
    <source>
        <dbReference type="ARBA" id="ARBA00022840"/>
    </source>
</evidence>
<dbReference type="PANTHER" id="PTHR45418">
    <property type="entry name" value="CANCER/TESTIS ANTIGEN 55"/>
    <property type="match status" value="1"/>
</dbReference>
<evidence type="ECO:0000256" key="6">
    <source>
        <dbReference type="ARBA" id="ARBA00022801"/>
    </source>
</evidence>
<dbReference type="AlphaFoldDB" id="A0AA88R3Q2"/>
<dbReference type="InterPro" id="IPR041679">
    <property type="entry name" value="DNA2/NAM7-like_C"/>
</dbReference>
<dbReference type="SUPFAM" id="SSF52540">
    <property type="entry name" value="P-loop containing nucleoside triphosphate hydrolases"/>
    <property type="match status" value="1"/>
</dbReference>
<dbReference type="GO" id="GO:0005737">
    <property type="term" value="C:cytoplasm"/>
    <property type="evidence" value="ECO:0007669"/>
    <property type="project" value="UniProtKB-SubCell"/>
</dbReference>
<dbReference type="CDD" id="cd18808">
    <property type="entry name" value="SF1_C_Upf1"/>
    <property type="match status" value="1"/>
</dbReference>
<evidence type="ECO:0000256" key="3">
    <source>
        <dbReference type="ARBA" id="ARBA00012552"/>
    </source>
</evidence>